<name>A0AAD2D7I6_EUPCR</name>
<dbReference type="SUPFAM" id="SSF57903">
    <property type="entry name" value="FYVE/PHD zinc finger"/>
    <property type="match status" value="1"/>
</dbReference>
<feature type="compositionally biased region" description="Low complexity" evidence="5">
    <location>
        <begin position="1"/>
        <end position="14"/>
    </location>
</feature>
<evidence type="ECO:0000313" key="8">
    <source>
        <dbReference type="EMBL" id="CAI2384184.1"/>
    </source>
</evidence>
<feature type="compositionally biased region" description="Basic residues" evidence="5">
    <location>
        <begin position="243"/>
        <end position="262"/>
    </location>
</feature>
<feature type="compositionally biased region" description="Low complexity" evidence="5">
    <location>
        <begin position="137"/>
        <end position="147"/>
    </location>
</feature>
<feature type="domain" description="PHD-type" evidence="6">
    <location>
        <begin position="512"/>
        <end position="565"/>
    </location>
</feature>
<dbReference type="InterPro" id="IPR001965">
    <property type="entry name" value="Znf_PHD"/>
</dbReference>
<gene>
    <name evidence="8" type="ORF">ECRASSUSDP1_LOCUS25706</name>
</gene>
<feature type="compositionally biased region" description="Basic and acidic residues" evidence="5">
    <location>
        <begin position="229"/>
        <end position="239"/>
    </location>
</feature>
<feature type="domain" description="PHD-type" evidence="7">
    <location>
        <begin position="574"/>
        <end position="686"/>
    </location>
</feature>
<keyword evidence="1" id="KW-0479">Metal-binding</keyword>
<dbReference type="InterPro" id="IPR011011">
    <property type="entry name" value="Znf_FYVE_PHD"/>
</dbReference>
<evidence type="ECO:0000313" key="9">
    <source>
        <dbReference type="Proteomes" id="UP001295684"/>
    </source>
</evidence>
<dbReference type="PROSITE" id="PS01359">
    <property type="entry name" value="ZF_PHD_1"/>
    <property type="match status" value="1"/>
</dbReference>
<feature type="compositionally biased region" description="Basic and acidic residues" evidence="5">
    <location>
        <begin position="174"/>
        <end position="205"/>
    </location>
</feature>
<dbReference type="InterPro" id="IPR050701">
    <property type="entry name" value="Histone_Mod_Regulator"/>
</dbReference>
<dbReference type="InterPro" id="IPR019786">
    <property type="entry name" value="Zinc_finger_PHD-type_CS"/>
</dbReference>
<dbReference type="GO" id="GO:0008270">
    <property type="term" value="F:zinc ion binding"/>
    <property type="evidence" value="ECO:0007669"/>
    <property type="project" value="UniProtKB-KW"/>
</dbReference>
<feature type="region of interest" description="Disordered" evidence="5">
    <location>
        <begin position="1"/>
        <end position="366"/>
    </location>
</feature>
<evidence type="ECO:0000256" key="4">
    <source>
        <dbReference type="PROSITE-ProRule" id="PRU00146"/>
    </source>
</evidence>
<dbReference type="Pfam" id="PF00628">
    <property type="entry name" value="PHD"/>
    <property type="match status" value="1"/>
</dbReference>
<feature type="compositionally biased region" description="Acidic residues" evidence="5">
    <location>
        <begin position="148"/>
        <end position="173"/>
    </location>
</feature>
<dbReference type="PROSITE" id="PS50016">
    <property type="entry name" value="ZF_PHD_2"/>
    <property type="match status" value="1"/>
</dbReference>
<dbReference type="PANTHER" id="PTHR13793">
    <property type="entry name" value="PHD FINGER PROTEINS"/>
    <property type="match status" value="1"/>
</dbReference>
<dbReference type="InterPro" id="IPR019787">
    <property type="entry name" value="Znf_PHD-finger"/>
</dbReference>
<evidence type="ECO:0000259" key="6">
    <source>
        <dbReference type="PROSITE" id="PS50016"/>
    </source>
</evidence>
<keyword evidence="2 4" id="KW-0863">Zinc-finger</keyword>
<evidence type="ECO:0000259" key="7">
    <source>
        <dbReference type="PROSITE" id="PS51805"/>
    </source>
</evidence>
<dbReference type="InterPro" id="IPR013083">
    <property type="entry name" value="Znf_RING/FYVE/PHD"/>
</dbReference>
<reference evidence="8" key="1">
    <citation type="submission" date="2023-07" db="EMBL/GenBank/DDBJ databases">
        <authorList>
            <consortium name="AG Swart"/>
            <person name="Singh M."/>
            <person name="Singh A."/>
            <person name="Seah K."/>
            <person name="Emmerich C."/>
        </authorList>
    </citation>
    <scope>NUCLEOTIDE SEQUENCE</scope>
    <source>
        <strain evidence="8">DP1</strain>
    </source>
</reference>
<evidence type="ECO:0000256" key="5">
    <source>
        <dbReference type="SAM" id="MobiDB-lite"/>
    </source>
</evidence>
<dbReference type="Proteomes" id="UP001295684">
    <property type="component" value="Unassembled WGS sequence"/>
</dbReference>
<dbReference type="InterPro" id="IPR034732">
    <property type="entry name" value="EPHD"/>
</dbReference>
<dbReference type="EMBL" id="CAMPGE010026501">
    <property type="protein sequence ID" value="CAI2384184.1"/>
    <property type="molecule type" value="Genomic_DNA"/>
</dbReference>
<evidence type="ECO:0000256" key="1">
    <source>
        <dbReference type="ARBA" id="ARBA00022723"/>
    </source>
</evidence>
<feature type="compositionally biased region" description="Acidic residues" evidence="5">
    <location>
        <begin position="53"/>
        <end position="104"/>
    </location>
</feature>
<protein>
    <submittedName>
        <fullName evidence="8">Uncharacterized protein</fullName>
    </submittedName>
</protein>
<keyword evidence="9" id="KW-1185">Reference proteome</keyword>
<feature type="compositionally biased region" description="Low complexity" evidence="5">
    <location>
        <begin position="29"/>
        <end position="47"/>
    </location>
</feature>
<accession>A0AAD2D7I6</accession>
<evidence type="ECO:0000256" key="2">
    <source>
        <dbReference type="ARBA" id="ARBA00022771"/>
    </source>
</evidence>
<dbReference type="Gene3D" id="3.30.40.10">
    <property type="entry name" value="Zinc/RING finger domain, C3HC4 (zinc finger)"/>
    <property type="match status" value="2"/>
</dbReference>
<dbReference type="PROSITE" id="PS51805">
    <property type="entry name" value="EPHD"/>
    <property type="match status" value="1"/>
</dbReference>
<evidence type="ECO:0000256" key="3">
    <source>
        <dbReference type="ARBA" id="ARBA00022833"/>
    </source>
</evidence>
<organism evidence="8 9">
    <name type="scientific">Euplotes crassus</name>
    <dbReference type="NCBI Taxonomy" id="5936"/>
    <lineage>
        <taxon>Eukaryota</taxon>
        <taxon>Sar</taxon>
        <taxon>Alveolata</taxon>
        <taxon>Ciliophora</taxon>
        <taxon>Intramacronucleata</taxon>
        <taxon>Spirotrichea</taxon>
        <taxon>Hypotrichia</taxon>
        <taxon>Euplotida</taxon>
        <taxon>Euplotidae</taxon>
        <taxon>Moneuplotes</taxon>
    </lineage>
</organism>
<dbReference type="SMART" id="SM00249">
    <property type="entry name" value="PHD"/>
    <property type="match status" value="2"/>
</dbReference>
<sequence>MSIEQEIIEISSGSPDENSGHRDSNADKSVTSSSSQESSEQELSSVSNHSDPPEDQEEKTEEEAESEQEASEQEETAQEGDTELEEDTEQDQEEDMQVDKEEEEGNQKEQPETDANGKESGNRQGSQGQQENKDQDNQNQDNQNQENQDQENQDQESQDQESQDKEIEEDEGEDKQQKESSEGSDKEDSKEQSSEEEKVSEEIKKSPQKKALKQLTLSKYNLRKRSQTKRVDPYDEYIPKQRASSKRRKNSKISSKAKKKSKTPSSKAANSKPNPTSRPSSTSHSRKRGRPRKKPSTQKPKPTHKPRSKKSLKPQNRPTAHSRSDPSQIPSNRGTDSLCASSSEGKASPSPIPKKNSKTGKTPEKLSKIEILERQVKEQSKKYMYMLRQEMDDQEWELICKLEKAAISRIKEPKSSQDADMDLLVVENEIGSNPDIDRNKLNNNSDQEMSEEIADTSDKVSQVKKCTKFPEKRDLSFLKALNITQKEFQEDCNRITYAPVIIRKNEDDKLSSAYCSICLDDGTYEGDEMVACSTCLVTVHQTCYKRGLLAKVPEQDWYCERCRHCISTSTLPEEVTCILCPKIKGVLIKYNQMNDMWAHLTCIEWTPELSWKDENYYKVEGKINRKRFELKCYICKSDYGACIQCDFTGCFKSFHVSCAEEAGLIKSDMEGYTVDDRYLIFCSSHATHGLKEIKHYGKILTVIKRKDYKKRGHYLLTEEQIKEKKILGKKRRKHYDVEVIKAKDVE</sequence>
<comment type="caution">
    <text evidence="8">The sequence shown here is derived from an EMBL/GenBank/DDBJ whole genome shotgun (WGS) entry which is preliminary data.</text>
</comment>
<proteinExistence type="predicted"/>
<dbReference type="Pfam" id="PF13832">
    <property type="entry name" value="zf-HC5HC2H_2"/>
    <property type="match status" value="1"/>
</dbReference>
<dbReference type="PANTHER" id="PTHR13793:SF107">
    <property type="entry name" value="BROMODOMAIN-CONTAINING PROTEIN HOMOLOG"/>
    <property type="match status" value="1"/>
</dbReference>
<keyword evidence="3" id="KW-0862">Zinc</keyword>
<feature type="compositionally biased region" description="Low complexity" evidence="5">
    <location>
        <begin position="263"/>
        <end position="283"/>
    </location>
</feature>
<feature type="compositionally biased region" description="Polar residues" evidence="5">
    <location>
        <begin position="313"/>
        <end position="345"/>
    </location>
</feature>
<feature type="compositionally biased region" description="Basic and acidic residues" evidence="5">
    <location>
        <begin position="105"/>
        <end position="121"/>
    </location>
</feature>
<dbReference type="AlphaFoldDB" id="A0AAD2D7I6"/>
<dbReference type="CDD" id="cd15571">
    <property type="entry name" value="ePHD"/>
    <property type="match status" value="1"/>
</dbReference>
<feature type="compositionally biased region" description="Basic residues" evidence="5">
    <location>
        <begin position="284"/>
        <end position="312"/>
    </location>
</feature>
<dbReference type="GO" id="GO:0006357">
    <property type="term" value="P:regulation of transcription by RNA polymerase II"/>
    <property type="evidence" value="ECO:0007669"/>
    <property type="project" value="TreeGrafter"/>
</dbReference>